<dbReference type="InterPro" id="IPR009057">
    <property type="entry name" value="Homeodomain-like_sf"/>
</dbReference>
<sequence>MPPDRPLRRDAERNRRRLVECAADLMSRKGLDVSYDAIAREAEMGVGTVYRRFPDRQDLLDAVFGDHVDTVCALAEEAAREEDPWRGIVGFFERQLELEAANPALGRAVRGEDGSPAVVRRAHERMTPVVRDLLARAVAAGEVPPGVTPVDLVAVHRMVGSVLDASRASAPELWRRALAVALAGLRHADLPGPAPTDDVVETLFGRAPTTPGGTP</sequence>
<keyword evidence="7" id="KW-1185">Reference proteome</keyword>
<dbReference type="EMBL" id="JBFNQN010000004">
    <property type="protein sequence ID" value="MEW9264563.1"/>
    <property type="molecule type" value="Genomic_DNA"/>
</dbReference>
<keyword evidence="3" id="KW-0804">Transcription</keyword>
<accession>A0ABV3P589</accession>
<protein>
    <submittedName>
        <fullName evidence="6">TetR/AcrR family transcriptional regulator</fullName>
    </submittedName>
</protein>
<evidence type="ECO:0000259" key="5">
    <source>
        <dbReference type="PROSITE" id="PS50977"/>
    </source>
</evidence>
<evidence type="ECO:0000313" key="6">
    <source>
        <dbReference type="EMBL" id="MEW9264563.1"/>
    </source>
</evidence>
<organism evidence="6 7">
    <name type="scientific">Kineococcus endophyticus</name>
    <dbReference type="NCBI Taxonomy" id="1181883"/>
    <lineage>
        <taxon>Bacteria</taxon>
        <taxon>Bacillati</taxon>
        <taxon>Actinomycetota</taxon>
        <taxon>Actinomycetes</taxon>
        <taxon>Kineosporiales</taxon>
        <taxon>Kineosporiaceae</taxon>
        <taxon>Kineococcus</taxon>
    </lineage>
</organism>
<dbReference type="SUPFAM" id="SSF48498">
    <property type="entry name" value="Tetracyclin repressor-like, C-terminal domain"/>
    <property type="match status" value="1"/>
</dbReference>
<proteinExistence type="predicted"/>
<dbReference type="InterPro" id="IPR049445">
    <property type="entry name" value="TetR_SbtR-like_C"/>
</dbReference>
<dbReference type="PRINTS" id="PR00455">
    <property type="entry name" value="HTHTETR"/>
</dbReference>
<dbReference type="RefSeq" id="WP_367637305.1">
    <property type="nucleotide sequence ID" value="NZ_JBFNQN010000004.1"/>
</dbReference>
<dbReference type="Gene3D" id="1.10.357.10">
    <property type="entry name" value="Tetracycline Repressor, domain 2"/>
    <property type="match status" value="1"/>
</dbReference>
<gene>
    <name evidence="6" type="ORF">AB1207_07380</name>
</gene>
<dbReference type="InterPro" id="IPR001647">
    <property type="entry name" value="HTH_TetR"/>
</dbReference>
<evidence type="ECO:0000256" key="1">
    <source>
        <dbReference type="ARBA" id="ARBA00023015"/>
    </source>
</evidence>
<keyword evidence="2 4" id="KW-0238">DNA-binding</keyword>
<feature type="DNA-binding region" description="H-T-H motif" evidence="4">
    <location>
        <begin position="34"/>
        <end position="53"/>
    </location>
</feature>
<dbReference type="Pfam" id="PF21597">
    <property type="entry name" value="TetR_C_43"/>
    <property type="match status" value="1"/>
</dbReference>
<keyword evidence="1" id="KW-0805">Transcription regulation</keyword>
<comment type="caution">
    <text evidence="6">The sequence shown here is derived from an EMBL/GenBank/DDBJ whole genome shotgun (WGS) entry which is preliminary data.</text>
</comment>
<dbReference type="SUPFAM" id="SSF46689">
    <property type="entry name" value="Homeodomain-like"/>
    <property type="match status" value="1"/>
</dbReference>
<evidence type="ECO:0000256" key="3">
    <source>
        <dbReference type="ARBA" id="ARBA00023163"/>
    </source>
</evidence>
<dbReference type="InterPro" id="IPR036271">
    <property type="entry name" value="Tet_transcr_reg_TetR-rel_C_sf"/>
</dbReference>
<reference evidence="6 7" key="1">
    <citation type="submission" date="2024-07" db="EMBL/GenBank/DDBJ databases">
        <authorList>
            <person name="Thanompreechachai J."/>
            <person name="Duangmal K."/>
        </authorList>
    </citation>
    <scope>NUCLEOTIDE SEQUENCE [LARGE SCALE GENOMIC DNA]</scope>
    <source>
        <strain evidence="6 7">KCTC 19886</strain>
    </source>
</reference>
<name>A0ABV3P589_9ACTN</name>
<evidence type="ECO:0000256" key="2">
    <source>
        <dbReference type="ARBA" id="ARBA00023125"/>
    </source>
</evidence>
<evidence type="ECO:0000256" key="4">
    <source>
        <dbReference type="PROSITE-ProRule" id="PRU00335"/>
    </source>
</evidence>
<dbReference type="Pfam" id="PF00440">
    <property type="entry name" value="TetR_N"/>
    <property type="match status" value="1"/>
</dbReference>
<dbReference type="PROSITE" id="PS50977">
    <property type="entry name" value="HTH_TETR_2"/>
    <property type="match status" value="1"/>
</dbReference>
<feature type="domain" description="HTH tetR-type" evidence="5">
    <location>
        <begin position="12"/>
        <end position="71"/>
    </location>
</feature>
<dbReference type="InterPro" id="IPR050109">
    <property type="entry name" value="HTH-type_TetR-like_transc_reg"/>
</dbReference>
<dbReference type="PANTHER" id="PTHR30055">
    <property type="entry name" value="HTH-TYPE TRANSCRIPTIONAL REGULATOR RUTR"/>
    <property type="match status" value="1"/>
</dbReference>
<dbReference type="Proteomes" id="UP001555826">
    <property type="component" value="Unassembled WGS sequence"/>
</dbReference>
<evidence type="ECO:0000313" key="7">
    <source>
        <dbReference type="Proteomes" id="UP001555826"/>
    </source>
</evidence>
<dbReference type="PANTHER" id="PTHR30055:SF234">
    <property type="entry name" value="HTH-TYPE TRANSCRIPTIONAL REGULATOR BETI"/>
    <property type="match status" value="1"/>
</dbReference>